<evidence type="ECO:0000313" key="3">
    <source>
        <dbReference type="EMBL" id="OCK77607.1"/>
    </source>
</evidence>
<reference evidence="3 4" key="1">
    <citation type="journal article" date="2016" name="Nat. Commun.">
        <title>Ectomycorrhizal ecology is imprinted in the genome of the dominant symbiotic fungus Cenococcum geophilum.</title>
        <authorList>
            <consortium name="DOE Joint Genome Institute"/>
            <person name="Peter M."/>
            <person name="Kohler A."/>
            <person name="Ohm R.A."/>
            <person name="Kuo A."/>
            <person name="Krutzmann J."/>
            <person name="Morin E."/>
            <person name="Arend M."/>
            <person name="Barry K.W."/>
            <person name="Binder M."/>
            <person name="Choi C."/>
            <person name="Clum A."/>
            <person name="Copeland A."/>
            <person name="Grisel N."/>
            <person name="Haridas S."/>
            <person name="Kipfer T."/>
            <person name="LaButti K."/>
            <person name="Lindquist E."/>
            <person name="Lipzen A."/>
            <person name="Maire R."/>
            <person name="Meier B."/>
            <person name="Mihaltcheva S."/>
            <person name="Molinier V."/>
            <person name="Murat C."/>
            <person name="Poggeler S."/>
            <person name="Quandt C.A."/>
            <person name="Sperisen C."/>
            <person name="Tritt A."/>
            <person name="Tisserant E."/>
            <person name="Crous P.W."/>
            <person name="Henrissat B."/>
            <person name="Nehls U."/>
            <person name="Egli S."/>
            <person name="Spatafora J.W."/>
            <person name="Grigoriev I.V."/>
            <person name="Martin F.M."/>
        </authorList>
    </citation>
    <scope>NUCLEOTIDE SEQUENCE [LARGE SCALE GENOMIC DNA]</scope>
    <source>
        <strain evidence="3 4">CBS 459.81</strain>
    </source>
</reference>
<keyword evidence="2" id="KW-0472">Membrane</keyword>
<keyword evidence="2" id="KW-1133">Transmembrane helix</keyword>
<sequence>MDLSQIEDFTTSFTNSIPFLQATQSPASTTPSESTASAQVSSSPTTISSINASSSINVSAAPTLSSAAPTLLVDPESSTVPTQRTLLTSYATSSSPTTLASPSYESKSVSKATIVGGVIGGSAAVLLAFLLLLFLRRRTREQQRRAATIQPSFSPHEEGISAHLGAGILNDSGPAVRIPKNQNQDSIADSETAVTPFHADEKARLNNVSEDPVPQLDGTPILPTLEMAGSNPDPIGKMPELPAYSTSKRVSDASQAGKKTARTVPKGGQNTDDVAHVMSWTKYDGPKTRTASARLSYPHIGPDMSIGVWSSMGDSAAKVNNAAETKD</sequence>
<dbReference type="EMBL" id="KV745114">
    <property type="protein sequence ID" value="OCK77607.1"/>
    <property type="molecule type" value="Genomic_DNA"/>
</dbReference>
<keyword evidence="2" id="KW-0812">Transmembrane</keyword>
<feature type="region of interest" description="Disordered" evidence="1">
    <location>
        <begin position="247"/>
        <end position="272"/>
    </location>
</feature>
<dbReference type="Proteomes" id="UP000250266">
    <property type="component" value="Unassembled WGS sequence"/>
</dbReference>
<protein>
    <submittedName>
        <fullName evidence="3">Uncharacterized protein</fullName>
    </submittedName>
</protein>
<feature type="region of interest" description="Disordered" evidence="1">
    <location>
        <begin position="23"/>
        <end position="45"/>
    </location>
</feature>
<dbReference type="AlphaFoldDB" id="A0A8E2E5B4"/>
<evidence type="ECO:0000256" key="2">
    <source>
        <dbReference type="SAM" id="Phobius"/>
    </source>
</evidence>
<evidence type="ECO:0000256" key="1">
    <source>
        <dbReference type="SAM" id="MobiDB-lite"/>
    </source>
</evidence>
<keyword evidence="4" id="KW-1185">Reference proteome</keyword>
<feature type="transmembrane region" description="Helical" evidence="2">
    <location>
        <begin position="114"/>
        <end position="135"/>
    </location>
</feature>
<evidence type="ECO:0000313" key="4">
    <source>
        <dbReference type="Proteomes" id="UP000250266"/>
    </source>
</evidence>
<proteinExistence type="predicted"/>
<dbReference type="OrthoDB" id="3800054at2759"/>
<accession>A0A8E2E5B4</accession>
<organism evidence="3 4">
    <name type="scientific">Lepidopterella palustris CBS 459.81</name>
    <dbReference type="NCBI Taxonomy" id="1314670"/>
    <lineage>
        <taxon>Eukaryota</taxon>
        <taxon>Fungi</taxon>
        <taxon>Dikarya</taxon>
        <taxon>Ascomycota</taxon>
        <taxon>Pezizomycotina</taxon>
        <taxon>Dothideomycetes</taxon>
        <taxon>Pleosporomycetidae</taxon>
        <taxon>Mytilinidiales</taxon>
        <taxon>Argynnaceae</taxon>
        <taxon>Lepidopterella</taxon>
    </lineage>
</organism>
<gene>
    <name evidence="3" type="ORF">K432DRAFT_427873</name>
</gene>
<name>A0A8E2E5B4_9PEZI</name>